<keyword evidence="3" id="KW-0288">FMN</keyword>
<dbReference type="InterPro" id="IPR012349">
    <property type="entry name" value="Split_barrel_FMN-bd"/>
</dbReference>
<dbReference type="InterPro" id="IPR002563">
    <property type="entry name" value="Flavin_Rdtase-like_dom"/>
</dbReference>
<organism evidence="6 7">
    <name type="scientific">Pontibacillus marinus BH030004 = DSM 16465</name>
    <dbReference type="NCBI Taxonomy" id="1385511"/>
    <lineage>
        <taxon>Bacteria</taxon>
        <taxon>Bacillati</taxon>
        <taxon>Bacillota</taxon>
        <taxon>Bacilli</taxon>
        <taxon>Bacillales</taxon>
        <taxon>Bacillaceae</taxon>
        <taxon>Pontibacillus</taxon>
    </lineage>
</organism>
<name>A0A0A5FT62_9BACI</name>
<keyword evidence="2" id="KW-0285">Flavoprotein</keyword>
<dbReference type="SUPFAM" id="SSF50475">
    <property type="entry name" value="FMN-binding split barrel"/>
    <property type="match status" value="1"/>
</dbReference>
<dbReference type="Pfam" id="PF01613">
    <property type="entry name" value="Flavin_Reduct"/>
    <property type="match status" value="1"/>
</dbReference>
<protein>
    <recommendedName>
        <fullName evidence="5">Flavin reductase like domain-containing protein</fullName>
    </recommendedName>
</protein>
<dbReference type="GO" id="GO:0016646">
    <property type="term" value="F:oxidoreductase activity, acting on the CH-NH group of donors, NAD or NADP as acceptor"/>
    <property type="evidence" value="ECO:0007669"/>
    <property type="project" value="UniProtKB-ARBA"/>
</dbReference>
<dbReference type="eggNOG" id="COG1853">
    <property type="taxonomic scope" value="Bacteria"/>
</dbReference>
<proteinExistence type="inferred from homology"/>
<dbReference type="PANTHER" id="PTHR33798">
    <property type="entry name" value="FLAVOPROTEIN OXYGENASE"/>
    <property type="match status" value="1"/>
</dbReference>
<sequence>MIQINPRDIMGKENYKLLSGSVIPRPIAFITSKNAEGIVNAAPYSFFNVVSATPPLLSVSVGRREDKTVKHTAQNIIENQEFVVHIVDESYLEDMNITSGTYDKEVSEIDQTNLKLVNSEMVDVPGIKEAKVRMECKLHRNIPLGGSDDNGCDLLIGEVVMFHFDEAVYQDGKIDAEALDAIGRLAGSEYAKLGKKISIPRPE</sequence>
<keyword evidence="7" id="KW-1185">Reference proteome</keyword>
<dbReference type="Gene3D" id="2.30.110.10">
    <property type="entry name" value="Electron Transport, Fmn-binding Protein, Chain A"/>
    <property type="match status" value="1"/>
</dbReference>
<dbReference type="AlphaFoldDB" id="A0A0A5FT62"/>
<dbReference type="SMART" id="SM00903">
    <property type="entry name" value="Flavin_Reduct"/>
    <property type="match status" value="1"/>
</dbReference>
<dbReference type="EMBL" id="AVPF01000073">
    <property type="protein sequence ID" value="KGX83956.1"/>
    <property type="molecule type" value="Genomic_DNA"/>
</dbReference>
<dbReference type="Proteomes" id="UP000030403">
    <property type="component" value="Unassembled WGS sequence"/>
</dbReference>
<dbReference type="GO" id="GO:0010181">
    <property type="term" value="F:FMN binding"/>
    <property type="evidence" value="ECO:0007669"/>
    <property type="project" value="InterPro"/>
</dbReference>
<evidence type="ECO:0000256" key="4">
    <source>
        <dbReference type="ARBA" id="ARBA00038054"/>
    </source>
</evidence>
<evidence type="ECO:0000313" key="7">
    <source>
        <dbReference type="Proteomes" id="UP000030403"/>
    </source>
</evidence>
<gene>
    <name evidence="6" type="ORF">N783_20275</name>
</gene>
<accession>A0A0A5FT62</accession>
<evidence type="ECO:0000313" key="6">
    <source>
        <dbReference type="EMBL" id="KGX83956.1"/>
    </source>
</evidence>
<comment type="cofactor">
    <cofactor evidence="1">
        <name>FMN</name>
        <dbReference type="ChEBI" id="CHEBI:58210"/>
    </cofactor>
</comment>
<comment type="caution">
    <text evidence="6">The sequence shown here is derived from an EMBL/GenBank/DDBJ whole genome shotgun (WGS) entry which is preliminary data.</text>
</comment>
<evidence type="ECO:0000256" key="2">
    <source>
        <dbReference type="ARBA" id="ARBA00022630"/>
    </source>
</evidence>
<evidence type="ECO:0000256" key="1">
    <source>
        <dbReference type="ARBA" id="ARBA00001917"/>
    </source>
</evidence>
<dbReference type="STRING" id="1385511.GCA_000425225_04041"/>
<feature type="domain" description="Flavin reductase like" evidence="5">
    <location>
        <begin position="20"/>
        <end position="176"/>
    </location>
</feature>
<dbReference type="RefSeq" id="WP_027447525.1">
    <property type="nucleotide sequence ID" value="NZ_AULJ01000068.1"/>
</dbReference>
<evidence type="ECO:0000259" key="5">
    <source>
        <dbReference type="SMART" id="SM00903"/>
    </source>
</evidence>
<reference evidence="6 7" key="1">
    <citation type="submission" date="2013-08" db="EMBL/GenBank/DDBJ databases">
        <authorList>
            <person name="Huang J."/>
            <person name="Wang G."/>
        </authorList>
    </citation>
    <scope>NUCLEOTIDE SEQUENCE [LARGE SCALE GENOMIC DNA]</scope>
    <source>
        <strain evidence="6 7">BH030004</strain>
    </source>
</reference>
<evidence type="ECO:0000256" key="3">
    <source>
        <dbReference type="ARBA" id="ARBA00022643"/>
    </source>
</evidence>
<comment type="similarity">
    <text evidence="4">Belongs to the flavoredoxin family.</text>
</comment>
<dbReference type="OrthoDB" id="9794638at2"/>
<dbReference type="PANTHER" id="PTHR33798:SF5">
    <property type="entry name" value="FLAVIN REDUCTASE LIKE DOMAIN-CONTAINING PROTEIN"/>
    <property type="match status" value="1"/>
</dbReference>